<evidence type="ECO:0000256" key="10">
    <source>
        <dbReference type="RuleBase" id="RU000488"/>
    </source>
</evidence>
<evidence type="ECO:0000256" key="8">
    <source>
        <dbReference type="ARBA" id="ARBA00023136"/>
    </source>
</evidence>
<dbReference type="PROSITE" id="PS50920">
    <property type="entry name" value="SOLCAR"/>
    <property type="match status" value="3"/>
</dbReference>
<feature type="repeat" description="Solcar" evidence="9">
    <location>
        <begin position="135"/>
        <end position="250"/>
    </location>
</feature>
<dbReference type="EMBL" id="LFWA01000002">
    <property type="protein sequence ID" value="KTW32310.1"/>
    <property type="molecule type" value="Genomic_DNA"/>
</dbReference>
<dbReference type="RefSeq" id="XP_018231002.1">
    <property type="nucleotide sequence ID" value="XM_018372668.1"/>
</dbReference>
<keyword evidence="7" id="KW-0496">Mitochondrion</keyword>
<accession>A0A0W4ZVA4</accession>
<name>A0A0W4ZVA4_PNEJ7</name>
<evidence type="ECO:0000256" key="6">
    <source>
        <dbReference type="ARBA" id="ARBA00022989"/>
    </source>
</evidence>
<evidence type="ECO:0000256" key="5">
    <source>
        <dbReference type="ARBA" id="ARBA00022792"/>
    </source>
</evidence>
<keyword evidence="3 9" id="KW-0812">Transmembrane</keyword>
<evidence type="ECO:0000256" key="9">
    <source>
        <dbReference type="PROSITE-ProRule" id="PRU00282"/>
    </source>
</evidence>
<dbReference type="SUPFAM" id="SSF103506">
    <property type="entry name" value="Mitochondrial carrier"/>
    <property type="match status" value="1"/>
</dbReference>
<keyword evidence="2 10" id="KW-0813">Transport</keyword>
<dbReference type="STRING" id="1408657.A0A0W4ZVA4"/>
<dbReference type="InterPro" id="IPR002067">
    <property type="entry name" value="MCP"/>
</dbReference>
<evidence type="ECO:0000256" key="4">
    <source>
        <dbReference type="ARBA" id="ARBA00022737"/>
    </source>
</evidence>
<proteinExistence type="inferred from homology"/>
<evidence type="ECO:0008006" key="13">
    <source>
        <dbReference type="Google" id="ProtNLM"/>
    </source>
</evidence>
<keyword evidence="4" id="KW-0677">Repeat</keyword>
<dbReference type="VEuPathDB" id="FungiDB:T551_00401"/>
<gene>
    <name evidence="11" type="ORF">T551_00401</name>
</gene>
<dbReference type="GO" id="GO:0015228">
    <property type="term" value="F:coenzyme A transmembrane transporter activity"/>
    <property type="evidence" value="ECO:0007669"/>
    <property type="project" value="EnsemblFungi"/>
</dbReference>
<dbReference type="GeneID" id="28938923"/>
<dbReference type="Proteomes" id="UP000053447">
    <property type="component" value="Unassembled WGS sequence"/>
</dbReference>
<dbReference type="InterPro" id="IPR018108">
    <property type="entry name" value="MCP_transmembrane"/>
</dbReference>
<evidence type="ECO:0000256" key="2">
    <source>
        <dbReference type="ARBA" id="ARBA00022448"/>
    </source>
</evidence>
<dbReference type="GO" id="GO:0005743">
    <property type="term" value="C:mitochondrial inner membrane"/>
    <property type="evidence" value="ECO:0007669"/>
    <property type="project" value="UniProtKB-SubCell"/>
</dbReference>
<keyword evidence="8 9" id="KW-0472">Membrane</keyword>
<dbReference type="InterPro" id="IPR023395">
    <property type="entry name" value="MCP_dom_sf"/>
</dbReference>
<dbReference type="Pfam" id="PF00153">
    <property type="entry name" value="Mito_carr"/>
    <property type="match status" value="3"/>
</dbReference>
<keyword evidence="5" id="KW-0999">Mitochondrion inner membrane</keyword>
<evidence type="ECO:0000313" key="12">
    <source>
        <dbReference type="Proteomes" id="UP000053447"/>
    </source>
</evidence>
<keyword evidence="6" id="KW-1133">Transmembrane helix</keyword>
<dbReference type="PRINTS" id="PR00926">
    <property type="entry name" value="MITOCARRIER"/>
</dbReference>
<comment type="caution">
    <text evidence="11">The sequence shown here is derived from an EMBL/GenBank/DDBJ whole genome shotgun (WGS) entry which is preliminary data.</text>
</comment>
<evidence type="ECO:0000256" key="7">
    <source>
        <dbReference type="ARBA" id="ARBA00023128"/>
    </source>
</evidence>
<dbReference type="OrthoDB" id="270584at2759"/>
<evidence type="ECO:0000313" key="11">
    <source>
        <dbReference type="EMBL" id="KTW32310.1"/>
    </source>
</evidence>
<dbReference type="AlphaFoldDB" id="A0A0W4ZVA4"/>
<comment type="subcellular location">
    <subcellularLocation>
        <location evidence="1">Mitochondrion inner membrane</location>
        <topology evidence="1">Multi-pass membrane protein</topology>
    </subcellularLocation>
</comment>
<dbReference type="Gene3D" id="1.50.40.10">
    <property type="entry name" value="Mitochondrial carrier domain"/>
    <property type="match status" value="1"/>
</dbReference>
<comment type="similarity">
    <text evidence="10">Belongs to the mitochondrial carrier (TC 2.A.29) family.</text>
</comment>
<evidence type="ECO:0000256" key="3">
    <source>
        <dbReference type="ARBA" id="ARBA00022692"/>
    </source>
</evidence>
<keyword evidence="12" id="KW-1185">Reference proteome</keyword>
<feature type="repeat" description="Solcar" evidence="9">
    <location>
        <begin position="294"/>
        <end position="382"/>
    </location>
</feature>
<feature type="repeat" description="Solcar" evidence="9">
    <location>
        <begin position="36"/>
        <end position="127"/>
    </location>
</feature>
<dbReference type="PANTHER" id="PTHR24089">
    <property type="entry name" value="SOLUTE CARRIER FAMILY 25"/>
    <property type="match status" value="1"/>
</dbReference>
<sequence length="385" mass="43645">MSSAALVHIDASDRRPSFFRQKIAHQRAIEADENIRFLMKTSIAGGISGCMAKTVIAPLDRVKILFQTANPHYLEYSRMRFGFLLAGKSIWKEEGIRGLFQGHSVTLIRVFPYAAIKFLSYEKYRNMLIPNSKKDTNVRRFVSGSLAGVTSVLFTYPLEVIRVRLAFEINPKERSSFRGICKRIFSGSNPPTMVIQAPYLLPIIPQKFIWDSFNTVVGFLNFYRGFMPTLLGILPYAGVSFCTHDFITDLFRKKKFEKYTVVDQNPNKVLSNTEYMSRGSNSGHGSSRHKRAPLKVWAELTAGGLAGLFSQTVAYPLEVIRRKMQVSDAIDINTRRGICATALEIWKTSGYRGFFVGLTISYVKAIPMISSSFFIYERLMHFLVS</sequence>
<reference evidence="12" key="1">
    <citation type="journal article" date="2016" name="Nat. Commun.">
        <title>Genome analysis of three Pneumocystis species reveals adaptation mechanisms to life exclusively in mammalian hosts.</title>
        <authorList>
            <person name="Ma L."/>
            <person name="Chen Z."/>
            <person name="Huang D.W."/>
            <person name="Kutty G."/>
            <person name="Ishihara M."/>
            <person name="Wang H."/>
            <person name="Abouelleil A."/>
            <person name="Bishop L."/>
            <person name="Davey E."/>
            <person name="Deng R."/>
            <person name="Deng X."/>
            <person name="Fan L."/>
            <person name="Fantoni G."/>
            <person name="Fitzgerald M."/>
            <person name="Gogineni E."/>
            <person name="Goldberg J.M."/>
            <person name="Handley G."/>
            <person name="Hu X."/>
            <person name="Huber C."/>
            <person name="Jiao X."/>
            <person name="Jones K."/>
            <person name="Levin J.Z."/>
            <person name="Liu Y."/>
            <person name="Macdonald P."/>
            <person name="Melnikov A."/>
            <person name="Raley C."/>
            <person name="Sassi M."/>
            <person name="Sherman B.T."/>
            <person name="Song X."/>
            <person name="Sykes S."/>
            <person name="Tran B."/>
            <person name="Walsh L."/>
            <person name="Xia Y."/>
            <person name="Yang J."/>
            <person name="Young S."/>
            <person name="Zeng Q."/>
            <person name="Zheng X."/>
            <person name="Stephens R."/>
            <person name="Nusbaum C."/>
            <person name="Birren B.W."/>
            <person name="Azadi P."/>
            <person name="Lempicki R.A."/>
            <person name="Cuomo C.A."/>
            <person name="Kovacs J.A."/>
        </authorList>
    </citation>
    <scope>NUCLEOTIDE SEQUENCE [LARGE SCALE GENOMIC DNA]</scope>
    <source>
        <strain evidence="12">RU7</strain>
    </source>
</reference>
<protein>
    <recommendedName>
        <fullName evidence="13">Mitochondrial thiamine pyrophosphate carrier 1</fullName>
    </recommendedName>
</protein>
<evidence type="ECO:0000256" key="1">
    <source>
        <dbReference type="ARBA" id="ARBA00004448"/>
    </source>
</evidence>
<organism evidence="11 12">
    <name type="scientific">Pneumocystis jirovecii (strain RU7)</name>
    <name type="common">Human pneumocystis pneumonia agent</name>
    <dbReference type="NCBI Taxonomy" id="1408657"/>
    <lineage>
        <taxon>Eukaryota</taxon>
        <taxon>Fungi</taxon>
        <taxon>Dikarya</taxon>
        <taxon>Ascomycota</taxon>
        <taxon>Taphrinomycotina</taxon>
        <taxon>Pneumocystomycetes</taxon>
        <taxon>Pneumocystaceae</taxon>
        <taxon>Pneumocystis</taxon>
    </lineage>
</organism>